<evidence type="ECO:0000313" key="9">
    <source>
        <dbReference type="EMBL" id="AEV30198.1"/>
    </source>
</evidence>
<keyword evidence="5 8" id="KW-0812">Transmembrane</keyword>
<sequence>MRINRGVKSVEENRLYGYLRKNTLTQFIRNNMGILIGLFVLSVILTIFTETFLNSKNLLTVLRQICTNSLLAFGMTFVLIIGEIDLTVGSVVGASGVAVVMLIESGVPLVLAFLIALLLGALVGLINGLIIAFIGMPSFIVTLSMMGTIRGVAYYITDGRSVACTNSVFNSIGNGYILGVPIPIYVVALVMIIISVILYRTKFGRRMYAVGGNVTAAKYTGIRIKSMKIKVYMISSTLAALAGIMLASRMYSGQPTAGQNYEADAIAAAVLGGTSFTGGIGTIGGTLIGALVIGILSNGLNLLHISSYIQMVIKGIVIILAVAFDFLKNRKGNV</sequence>
<keyword evidence="9" id="KW-0762">Sugar transport</keyword>
<gene>
    <name evidence="9" type="ordered locus">SpiGrapes_2430</name>
</gene>
<keyword evidence="6 8" id="KW-1133">Transmembrane helix</keyword>
<dbReference type="PANTHER" id="PTHR32196">
    <property type="entry name" value="ABC TRANSPORTER PERMEASE PROTEIN YPHD-RELATED-RELATED"/>
    <property type="match status" value="1"/>
</dbReference>
<keyword evidence="3" id="KW-1003">Cell membrane</keyword>
<keyword evidence="4" id="KW-0997">Cell inner membrane</keyword>
<dbReference type="STRING" id="158190.SpiGrapes_2430"/>
<evidence type="ECO:0000256" key="6">
    <source>
        <dbReference type="ARBA" id="ARBA00022989"/>
    </source>
</evidence>
<reference evidence="9 10" key="1">
    <citation type="submission" date="2011-11" db="EMBL/GenBank/DDBJ databases">
        <title>Complete sequence of Spirochaeta sp. grapes.</title>
        <authorList>
            <consortium name="US DOE Joint Genome Institute"/>
            <person name="Lucas S."/>
            <person name="Han J."/>
            <person name="Lapidus A."/>
            <person name="Cheng J.-F."/>
            <person name="Goodwin L."/>
            <person name="Pitluck S."/>
            <person name="Peters L."/>
            <person name="Ovchinnikova G."/>
            <person name="Munk A.C."/>
            <person name="Detter J.C."/>
            <person name="Han C."/>
            <person name="Tapia R."/>
            <person name="Land M."/>
            <person name="Hauser L."/>
            <person name="Kyrpides N."/>
            <person name="Ivanova N."/>
            <person name="Pagani I."/>
            <person name="Ritalahtilisa K."/>
            <person name="Loeffler F."/>
            <person name="Woyke T."/>
        </authorList>
    </citation>
    <scope>NUCLEOTIDE SEQUENCE [LARGE SCALE GENOMIC DNA]</scope>
    <source>
        <strain evidence="10">ATCC BAA-1885 / DSM 22778 / Grapes</strain>
    </source>
</reference>
<dbReference type="GO" id="GO:0005886">
    <property type="term" value="C:plasma membrane"/>
    <property type="evidence" value="ECO:0007669"/>
    <property type="project" value="UniProtKB-SubCell"/>
</dbReference>
<organism evidence="9 10">
    <name type="scientific">Sphaerochaeta pleomorpha (strain ATCC BAA-1885 / DSM 22778 / Grapes)</name>
    <dbReference type="NCBI Taxonomy" id="158190"/>
    <lineage>
        <taxon>Bacteria</taxon>
        <taxon>Pseudomonadati</taxon>
        <taxon>Spirochaetota</taxon>
        <taxon>Spirochaetia</taxon>
        <taxon>Spirochaetales</taxon>
        <taxon>Sphaerochaetaceae</taxon>
        <taxon>Sphaerochaeta</taxon>
    </lineage>
</organism>
<feature type="transmembrane region" description="Helical" evidence="8">
    <location>
        <begin position="30"/>
        <end position="49"/>
    </location>
</feature>
<feature type="transmembrane region" description="Helical" evidence="8">
    <location>
        <begin position="86"/>
        <end position="103"/>
    </location>
</feature>
<evidence type="ECO:0000256" key="5">
    <source>
        <dbReference type="ARBA" id="ARBA00022692"/>
    </source>
</evidence>
<dbReference type="InterPro" id="IPR001851">
    <property type="entry name" value="ABC_transp_permease"/>
</dbReference>
<accession>G8QTF7</accession>
<feature type="transmembrane region" description="Helical" evidence="8">
    <location>
        <begin position="109"/>
        <end position="132"/>
    </location>
</feature>
<feature type="transmembrane region" description="Helical" evidence="8">
    <location>
        <begin position="176"/>
        <end position="199"/>
    </location>
</feature>
<protein>
    <submittedName>
        <fullName evidence="9">Putative ABC-type sugar transport system, permease component</fullName>
    </submittedName>
</protein>
<evidence type="ECO:0000256" key="2">
    <source>
        <dbReference type="ARBA" id="ARBA00022448"/>
    </source>
</evidence>
<dbReference type="OrthoDB" id="368246at2"/>
<dbReference type="eggNOG" id="COG1172">
    <property type="taxonomic scope" value="Bacteria"/>
</dbReference>
<evidence type="ECO:0000256" key="3">
    <source>
        <dbReference type="ARBA" id="ARBA00022475"/>
    </source>
</evidence>
<name>G8QTF7_SPHPG</name>
<dbReference type="HOGENOM" id="CLU_028880_2_2_12"/>
<dbReference type="PANTHER" id="PTHR32196:SF21">
    <property type="entry name" value="ABC TRANSPORTER PERMEASE PROTEIN YPHD-RELATED"/>
    <property type="match status" value="1"/>
</dbReference>
<dbReference type="Proteomes" id="UP000005632">
    <property type="component" value="Chromosome"/>
</dbReference>
<evidence type="ECO:0000256" key="7">
    <source>
        <dbReference type="ARBA" id="ARBA00023136"/>
    </source>
</evidence>
<evidence type="ECO:0000256" key="1">
    <source>
        <dbReference type="ARBA" id="ARBA00004651"/>
    </source>
</evidence>
<evidence type="ECO:0000313" key="10">
    <source>
        <dbReference type="Proteomes" id="UP000005632"/>
    </source>
</evidence>
<feature type="transmembrane region" description="Helical" evidence="8">
    <location>
        <begin position="139"/>
        <end position="156"/>
    </location>
</feature>
<keyword evidence="2" id="KW-0813">Transport</keyword>
<evidence type="ECO:0000256" key="4">
    <source>
        <dbReference type="ARBA" id="ARBA00022519"/>
    </source>
</evidence>
<dbReference type="GO" id="GO:0022857">
    <property type="term" value="F:transmembrane transporter activity"/>
    <property type="evidence" value="ECO:0007669"/>
    <property type="project" value="InterPro"/>
</dbReference>
<dbReference type="AlphaFoldDB" id="G8QTF7"/>
<feature type="transmembrane region" description="Helical" evidence="8">
    <location>
        <begin position="231"/>
        <end position="251"/>
    </location>
</feature>
<dbReference type="Pfam" id="PF02653">
    <property type="entry name" value="BPD_transp_2"/>
    <property type="match status" value="1"/>
</dbReference>
<dbReference type="KEGG" id="sgp:SpiGrapes_2430"/>
<dbReference type="CDD" id="cd06579">
    <property type="entry name" value="TM_PBP1_transp_AraH_like"/>
    <property type="match status" value="1"/>
</dbReference>
<keyword evidence="7 8" id="KW-0472">Membrane</keyword>
<keyword evidence="10" id="KW-1185">Reference proteome</keyword>
<feature type="transmembrane region" description="Helical" evidence="8">
    <location>
        <begin position="61"/>
        <end position="81"/>
    </location>
</feature>
<dbReference type="EMBL" id="CP003155">
    <property type="protein sequence ID" value="AEV30198.1"/>
    <property type="molecule type" value="Genomic_DNA"/>
</dbReference>
<evidence type="ECO:0000256" key="8">
    <source>
        <dbReference type="SAM" id="Phobius"/>
    </source>
</evidence>
<comment type="subcellular location">
    <subcellularLocation>
        <location evidence="1">Cell membrane</location>
        <topology evidence="1">Multi-pass membrane protein</topology>
    </subcellularLocation>
</comment>
<feature type="transmembrane region" description="Helical" evidence="8">
    <location>
        <begin position="266"/>
        <end position="296"/>
    </location>
</feature>
<feature type="transmembrane region" description="Helical" evidence="8">
    <location>
        <begin position="308"/>
        <end position="327"/>
    </location>
</feature>
<proteinExistence type="predicted"/>